<evidence type="ECO:0000313" key="2">
    <source>
        <dbReference type="Proteomes" id="UP000244932"/>
    </source>
</evidence>
<dbReference type="InterPro" id="IPR036412">
    <property type="entry name" value="HAD-like_sf"/>
</dbReference>
<dbReference type="PANTHER" id="PTHR43434:SF20">
    <property type="entry name" value="5'-NUCLEOTIDASE"/>
    <property type="match status" value="1"/>
</dbReference>
<dbReference type="GO" id="GO:0004713">
    <property type="term" value="F:protein tyrosine kinase activity"/>
    <property type="evidence" value="ECO:0007669"/>
    <property type="project" value="TreeGrafter"/>
</dbReference>
<dbReference type="GO" id="GO:0008253">
    <property type="term" value="F:5'-nucleotidase activity"/>
    <property type="evidence" value="ECO:0007669"/>
    <property type="project" value="UniProtKB-EC"/>
</dbReference>
<dbReference type="SUPFAM" id="SSF56784">
    <property type="entry name" value="HAD-like"/>
    <property type="match status" value="1"/>
</dbReference>
<protein>
    <submittedName>
        <fullName evidence="1">5'-nucleotidase</fullName>
        <ecNumber evidence="1">3.1.3.5</ecNumber>
    </submittedName>
</protein>
<dbReference type="RefSeq" id="WP_108781831.1">
    <property type="nucleotide sequence ID" value="NZ_OMKW01000002.1"/>
</dbReference>
<evidence type="ECO:0000313" key="1">
    <source>
        <dbReference type="EMBL" id="SPF29104.1"/>
    </source>
</evidence>
<proteinExistence type="predicted"/>
<dbReference type="EMBL" id="OMKW01000002">
    <property type="protein sequence ID" value="SPF29104.1"/>
    <property type="molecule type" value="Genomic_DNA"/>
</dbReference>
<dbReference type="InterPro" id="IPR050155">
    <property type="entry name" value="HAD-like_hydrolase_sf"/>
</dbReference>
<keyword evidence="1" id="KW-0378">Hydrolase</keyword>
<keyword evidence="2" id="KW-1185">Reference proteome</keyword>
<dbReference type="PANTHER" id="PTHR43434">
    <property type="entry name" value="PHOSPHOGLYCOLATE PHOSPHATASE"/>
    <property type="match status" value="1"/>
</dbReference>
<dbReference type="InterPro" id="IPR041492">
    <property type="entry name" value="HAD_2"/>
</dbReference>
<dbReference type="EC" id="3.1.3.5" evidence="1"/>
<name>A0A2R8AA57_9RHOB</name>
<accession>A0A2R8AA57</accession>
<gene>
    <name evidence="1" type="ORF">POI8812_01410</name>
</gene>
<reference evidence="1 2" key="1">
    <citation type="submission" date="2018-03" db="EMBL/GenBank/DDBJ databases">
        <authorList>
            <person name="Keele B.F."/>
        </authorList>
    </citation>
    <scope>NUCLEOTIDE SEQUENCE [LARGE SCALE GENOMIC DNA]</scope>
    <source>
        <strain evidence="1 2">CeCT 8812</strain>
    </source>
</reference>
<dbReference type="SFLD" id="SFLDG01129">
    <property type="entry name" value="C1.5:_HAD__Beta-PGM__Phosphata"/>
    <property type="match status" value="1"/>
</dbReference>
<dbReference type="Gene3D" id="3.40.50.1000">
    <property type="entry name" value="HAD superfamily/HAD-like"/>
    <property type="match status" value="1"/>
</dbReference>
<dbReference type="Gene3D" id="1.10.150.240">
    <property type="entry name" value="Putative phosphatase, domain 2"/>
    <property type="match status" value="1"/>
</dbReference>
<dbReference type="Pfam" id="PF13419">
    <property type="entry name" value="HAD_2"/>
    <property type="match status" value="1"/>
</dbReference>
<dbReference type="InterPro" id="IPR023214">
    <property type="entry name" value="HAD_sf"/>
</dbReference>
<dbReference type="GO" id="GO:0005829">
    <property type="term" value="C:cytosol"/>
    <property type="evidence" value="ECO:0007669"/>
    <property type="project" value="TreeGrafter"/>
</dbReference>
<organism evidence="1 2">
    <name type="scientific">Pontivivens insulae</name>
    <dbReference type="NCBI Taxonomy" id="1639689"/>
    <lineage>
        <taxon>Bacteria</taxon>
        <taxon>Pseudomonadati</taxon>
        <taxon>Pseudomonadota</taxon>
        <taxon>Alphaproteobacteria</taxon>
        <taxon>Rhodobacterales</taxon>
        <taxon>Paracoccaceae</taxon>
        <taxon>Pontivivens</taxon>
    </lineage>
</organism>
<dbReference type="Proteomes" id="UP000244932">
    <property type="component" value="Unassembled WGS sequence"/>
</dbReference>
<sequence length="220" mass="23553">MTLQAVMLDLDGTLADPSEGWFAALTLALKSQNVEVPPRAELGWTIGPPIWEVFEVLLGEGADIGEAVTDFYAAYMVGGVEDAELHDDAGEIIEAFRDLEAAVYITSVLPTPVAERQAEALGLDVHVDRIFGSEISGENADKTALFAHVLSETGHDPARCIVIADRRHDMDGARNNDIPTIGALWGFADEEELHMAEADGLAGSPEDVIEIAADLMGIDL</sequence>
<dbReference type="AlphaFoldDB" id="A0A2R8AA57"/>
<dbReference type="SFLD" id="SFLDS00003">
    <property type="entry name" value="Haloacid_Dehalogenase"/>
    <property type="match status" value="1"/>
</dbReference>
<dbReference type="InterPro" id="IPR023198">
    <property type="entry name" value="PGP-like_dom2"/>
</dbReference>
<dbReference type="OrthoDB" id="9793014at2"/>